<sequence length="281" mass="33372">MAGLTFLDLPPEIRIAIYHYVLPPKDCYYTCVYAPVQDLTVPSEHDSFRRTCHQIQNEIEHEVVMSMPASIAGITHPKHQKKFLREVPPFGTGMLIKVPSTYAESRYPDITFKILDKFSACPIERVFDYFDNNHRRMMSPHMRALTIRLQTDLDERQYAKELSWCVSRTWRQLVNIAMFRQDRDFRTPNIPTQNIRMPAMRLIWSHSRDLIRTEESYTIQLGDLDFECWRCTKKAILGGIETNRLVWKKCRGDKRRRNKPMSRKERRKDVSGEWLDLYNLL</sequence>
<accession>A0A6A6SJT9</accession>
<protein>
    <submittedName>
        <fullName evidence="1">Uncharacterized protein</fullName>
    </submittedName>
</protein>
<dbReference type="EMBL" id="MU004555">
    <property type="protein sequence ID" value="KAF2648145.1"/>
    <property type="molecule type" value="Genomic_DNA"/>
</dbReference>
<dbReference type="OrthoDB" id="3801219at2759"/>
<dbReference type="AlphaFoldDB" id="A0A6A6SJT9"/>
<dbReference type="Proteomes" id="UP000799324">
    <property type="component" value="Unassembled WGS sequence"/>
</dbReference>
<proteinExistence type="predicted"/>
<name>A0A6A6SJT9_9PLEO</name>
<reference evidence="1" key="1">
    <citation type="journal article" date="2020" name="Stud. Mycol.">
        <title>101 Dothideomycetes genomes: a test case for predicting lifestyles and emergence of pathogens.</title>
        <authorList>
            <person name="Haridas S."/>
            <person name="Albert R."/>
            <person name="Binder M."/>
            <person name="Bloem J."/>
            <person name="Labutti K."/>
            <person name="Salamov A."/>
            <person name="Andreopoulos B."/>
            <person name="Baker S."/>
            <person name="Barry K."/>
            <person name="Bills G."/>
            <person name="Bluhm B."/>
            <person name="Cannon C."/>
            <person name="Castanera R."/>
            <person name="Culley D."/>
            <person name="Daum C."/>
            <person name="Ezra D."/>
            <person name="Gonzalez J."/>
            <person name="Henrissat B."/>
            <person name="Kuo A."/>
            <person name="Liang C."/>
            <person name="Lipzen A."/>
            <person name="Lutzoni F."/>
            <person name="Magnuson J."/>
            <person name="Mondo S."/>
            <person name="Nolan M."/>
            <person name="Ohm R."/>
            <person name="Pangilinan J."/>
            <person name="Park H.-J."/>
            <person name="Ramirez L."/>
            <person name="Alfaro M."/>
            <person name="Sun H."/>
            <person name="Tritt A."/>
            <person name="Yoshinaga Y."/>
            <person name="Zwiers L.-H."/>
            <person name="Turgeon B."/>
            <person name="Goodwin S."/>
            <person name="Spatafora J."/>
            <person name="Crous P."/>
            <person name="Grigoriev I."/>
        </authorList>
    </citation>
    <scope>NUCLEOTIDE SEQUENCE</scope>
    <source>
        <strain evidence="1">CBS 122681</strain>
    </source>
</reference>
<evidence type="ECO:0000313" key="1">
    <source>
        <dbReference type="EMBL" id="KAF2648145.1"/>
    </source>
</evidence>
<keyword evidence="2" id="KW-1185">Reference proteome</keyword>
<gene>
    <name evidence="1" type="ORF">K491DRAFT_722828</name>
</gene>
<organism evidence="1 2">
    <name type="scientific">Lophiostoma macrostomum CBS 122681</name>
    <dbReference type="NCBI Taxonomy" id="1314788"/>
    <lineage>
        <taxon>Eukaryota</taxon>
        <taxon>Fungi</taxon>
        <taxon>Dikarya</taxon>
        <taxon>Ascomycota</taxon>
        <taxon>Pezizomycotina</taxon>
        <taxon>Dothideomycetes</taxon>
        <taxon>Pleosporomycetidae</taxon>
        <taxon>Pleosporales</taxon>
        <taxon>Lophiostomataceae</taxon>
        <taxon>Lophiostoma</taxon>
    </lineage>
</organism>
<evidence type="ECO:0000313" key="2">
    <source>
        <dbReference type="Proteomes" id="UP000799324"/>
    </source>
</evidence>